<dbReference type="Pfam" id="PF26223">
    <property type="entry name" value="DUF8049"/>
    <property type="match status" value="1"/>
</dbReference>
<evidence type="ECO:0000259" key="2">
    <source>
        <dbReference type="Pfam" id="PF26223"/>
    </source>
</evidence>
<keyword evidence="1" id="KW-0812">Transmembrane</keyword>
<dbReference type="EMBL" id="JBHSXI010000012">
    <property type="protein sequence ID" value="MFC6889861.1"/>
    <property type="molecule type" value="Genomic_DNA"/>
</dbReference>
<dbReference type="RefSeq" id="WP_379769078.1">
    <property type="nucleotide sequence ID" value="NZ_JBHSXI010000012.1"/>
</dbReference>
<organism evidence="3 4">
    <name type="scientific">Halorubrum trueperi</name>
    <dbReference type="NCBI Taxonomy" id="2004704"/>
    <lineage>
        <taxon>Archaea</taxon>
        <taxon>Methanobacteriati</taxon>
        <taxon>Methanobacteriota</taxon>
        <taxon>Stenosarchaea group</taxon>
        <taxon>Halobacteria</taxon>
        <taxon>Halobacteriales</taxon>
        <taxon>Haloferacaceae</taxon>
        <taxon>Halorubrum</taxon>
    </lineage>
</organism>
<keyword evidence="1" id="KW-1133">Transmembrane helix</keyword>
<feature type="transmembrane region" description="Helical" evidence="1">
    <location>
        <begin position="65"/>
        <end position="84"/>
    </location>
</feature>
<protein>
    <recommendedName>
        <fullName evidence="2">DUF8049 domain-containing protein</fullName>
    </recommendedName>
</protein>
<evidence type="ECO:0000313" key="3">
    <source>
        <dbReference type="EMBL" id="MFC6889861.1"/>
    </source>
</evidence>
<keyword evidence="1" id="KW-0472">Membrane</keyword>
<name>A0ABD5UKR1_9EURY</name>
<dbReference type="Proteomes" id="UP001596333">
    <property type="component" value="Unassembled WGS sequence"/>
</dbReference>
<evidence type="ECO:0000256" key="1">
    <source>
        <dbReference type="SAM" id="Phobius"/>
    </source>
</evidence>
<dbReference type="InterPro" id="IPR058362">
    <property type="entry name" value="DUF8049"/>
</dbReference>
<dbReference type="AlphaFoldDB" id="A0ABD5UKR1"/>
<feature type="transmembrane region" description="Helical" evidence="1">
    <location>
        <begin position="36"/>
        <end position="53"/>
    </location>
</feature>
<accession>A0ABD5UKR1</accession>
<sequence length="86" mass="8863">MELERAREDVVVAASAGATTIALALLSGVVGVVQVATLHTLAPLAVYAVYLFSRKGGPYGPFDRPRNWALAAVVVGIAVIVASTTL</sequence>
<proteinExistence type="predicted"/>
<keyword evidence="4" id="KW-1185">Reference proteome</keyword>
<feature type="transmembrane region" description="Helical" evidence="1">
    <location>
        <begin position="12"/>
        <end position="30"/>
    </location>
</feature>
<evidence type="ECO:0000313" key="4">
    <source>
        <dbReference type="Proteomes" id="UP001596333"/>
    </source>
</evidence>
<gene>
    <name evidence="3" type="ORF">ACFQEY_12645</name>
</gene>
<comment type="caution">
    <text evidence="3">The sequence shown here is derived from an EMBL/GenBank/DDBJ whole genome shotgun (WGS) entry which is preliminary data.</text>
</comment>
<feature type="domain" description="DUF8049" evidence="2">
    <location>
        <begin position="1"/>
        <end position="83"/>
    </location>
</feature>
<reference evidence="3 4" key="1">
    <citation type="journal article" date="2019" name="Int. J. Syst. Evol. Microbiol.">
        <title>The Global Catalogue of Microorganisms (GCM) 10K type strain sequencing project: providing services to taxonomists for standard genome sequencing and annotation.</title>
        <authorList>
            <consortium name="The Broad Institute Genomics Platform"/>
            <consortium name="The Broad Institute Genome Sequencing Center for Infectious Disease"/>
            <person name="Wu L."/>
            <person name="Ma J."/>
        </authorList>
    </citation>
    <scope>NUCLEOTIDE SEQUENCE [LARGE SCALE GENOMIC DNA]</scope>
    <source>
        <strain evidence="3 4">Y73</strain>
    </source>
</reference>